<evidence type="ECO:0000313" key="2">
    <source>
        <dbReference type="EMBL" id="KRK82466.1"/>
    </source>
</evidence>
<keyword evidence="1" id="KW-0812">Transmembrane</keyword>
<reference evidence="2 3" key="1">
    <citation type="journal article" date="2015" name="Genome Announc.">
        <title>Expanding the biotechnology potential of lactobacilli through comparative genomics of 213 strains and associated genera.</title>
        <authorList>
            <person name="Sun Z."/>
            <person name="Harris H.M."/>
            <person name="McCann A."/>
            <person name="Guo C."/>
            <person name="Argimon S."/>
            <person name="Zhang W."/>
            <person name="Yang X."/>
            <person name="Jeffery I.B."/>
            <person name="Cooney J.C."/>
            <person name="Kagawa T.F."/>
            <person name="Liu W."/>
            <person name="Song Y."/>
            <person name="Salvetti E."/>
            <person name="Wrobel A."/>
            <person name="Rasinkangas P."/>
            <person name="Parkhill J."/>
            <person name="Rea M.C."/>
            <person name="O'Sullivan O."/>
            <person name="Ritari J."/>
            <person name="Douillard F.P."/>
            <person name="Paul Ross R."/>
            <person name="Yang R."/>
            <person name="Briner A.E."/>
            <person name="Felis G.E."/>
            <person name="de Vos W.M."/>
            <person name="Barrangou R."/>
            <person name="Klaenhammer T.R."/>
            <person name="Caufield P.W."/>
            <person name="Cui Y."/>
            <person name="Zhang H."/>
            <person name="O'Toole P.W."/>
        </authorList>
    </citation>
    <scope>NUCLEOTIDE SEQUENCE [LARGE SCALE GENOMIC DNA]</scope>
    <source>
        <strain evidence="2 3">DSM 19674</strain>
    </source>
</reference>
<proteinExistence type="predicted"/>
<protein>
    <submittedName>
        <fullName evidence="2">Uncharacterized protein</fullName>
    </submittedName>
</protein>
<evidence type="ECO:0000313" key="3">
    <source>
        <dbReference type="Proteomes" id="UP000051515"/>
    </source>
</evidence>
<keyword evidence="3" id="KW-1185">Reference proteome</keyword>
<dbReference type="EMBL" id="AZDY01000038">
    <property type="protein sequence ID" value="KRK82466.1"/>
    <property type="molecule type" value="Genomic_DNA"/>
</dbReference>
<organism evidence="2 3">
    <name type="scientific">Companilactobacillus bobalius DSM 19674</name>
    <dbReference type="NCBI Taxonomy" id="1423788"/>
    <lineage>
        <taxon>Bacteria</taxon>
        <taxon>Bacillati</taxon>
        <taxon>Bacillota</taxon>
        <taxon>Bacilli</taxon>
        <taxon>Lactobacillales</taxon>
        <taxon>Lactobacillaceae</taxon>
        <taxon>Companilactobacillus</taxon>
        <taxon>Companilactobacillus bobalius</taxon>
    </lineage>
</organism>
<feature type="transmembrane region" description="Helical" evidence="1">
    <location>
        <begin position="6"/>
        <end position="24"/>
    </location>
</feature>
<dbReference type="Proteomes" id="UP000051515">
    <property type="component" value="Unassembled WGS sequence"/>
</dbReference>
<keyword evidence="1" id="KW-0472">Membrane</keyword>
<comment type="caution">
    <text evidence="2">The sequence shown here is derived from an EMBL/GenBank/DDBJ whole genome shotgun (WGS) entry which is preliminary data.</text>
</comment>
<dbReference type="RefSeq" id="WP_056953536.1">
    <property type="nucleotide sequence ID" value="NZ_AZDY01000038.1"/>
</dbReference>
<dbReference type="AlphaFoldDB" id="A0A0R1KQT0"/>
<evidence type="ECO:0000256" key="1">
    <source>
        <dbReference type="SAM" id="Phobius"/>
    </source>
</evidence>
<gene>
    <name evidence="2" type="ORF">FC78_GL002475</name>
</gene>
<name>A0A0R1KQT0_9LACO</name>
<keyword evidence="1" id="KW-1133">Transmembrane helix</keyword>
<sequence>MKKHLIALIYIGIVIIMIITIWILSKKEKKVSKTITTMILATVPMLLNIVTEWKVENDKVHTEKLENNITRQSIEITTNNSINTTDELRRDFGPFAAGNSSDIDSLRERVKVSIENIEFDLHSLEGYRKNSRIAAELYGSLSTIRESLKEDTVKIDSKNYADSSYYKNIFAKYNYWYTMFQDFKNNNYKKVKIESDVLYGEYNRYKLHGTSINMYVEK</sequence>
<dbReference type="PATRIC" id="fig|1423788.3.peg.2546"/>
<accession>A0A0R1KQT0</accession>